<accession>A0ABY3YHU9</accession>
<evidence type="ECO:0000256" key="1">
    <source>
        <dbReference type="SAM" id="Phobius"/>
    </source>
</evidence>
<keyword evidence="1" id="KW-0472">Membrane</keyword>
<evidence type="ECO:0008006" key="4">
    <source>
        <dbReference type="Google" id="ProtNLM"/>
    </source>
</evidence>
<evidence type="ECO:0000313" key="2">
    <source>
        <dbReference type="EMBL" id="UNY97217.1"/>
    </source>
</evidence>
<name>A0ABY3YHU9_9FLAO</name>
<keyword evidence="3" id="KW-1185">Reference proteome</keyword>
<gene>
    <name evidence="2" type="ORF">MQE36_08915</name>
</gene>
<evidence type="ECO:0000313" key="3">
    <source>
        <dbReference type="Proteomes" id="UP000829476"/>
    </source>
</evidence>
<feature type="transmembrane region" description="Helical" evidence="1">
    <location>
        <begin position="6"/>
        <end position="23"/>
    </location>
</feature>
<protein>
    <recommendedName>
        <fullName evidence="4">SGNH/GDSL hydrolase family protein</fullName>
    </recommendedName>
</protein>
<dbReference type="RefSeq" id="WP_242935631.1">
    <property type="nucleotide sequence ID" value="NZ_CP094326.1"/>
</dbReference>
<proteinExistence type="predicted"/>
<keyword evidence="1" id="KW-0812">Transmembrane</keyword>
<sequence length="313" mass="36430">MKGFLFKTGILGLTLIVTYLFFVDRLSYKQVDDYYYKFTQEAGGLILGISRAHDGIVPDILEGQLSSKNLEGPIVNFAFTKNQSPYGEVYLEAIKKKLRKETHGGGVFVLSVNPGVFMEKPHLKDEDVYKMDKKMLIGKVNNFNSMPNYDYIINCYSKSLYNVFTTIEYDNRVVHSNGWMEVNYGNKDRVVFDKDIKKKKDHIMVGYHMFKNTQEVSEYRFRYFIETIKYLKTRGVVVLARIPADPDIIDFETKSWGDFDFKMDSVAKEYQVPYLNYSRETGFKTYDGAHLFADSAKRFTERLGEDILDYMNN</sequence>
<keyword evidence="1" id="KW-1133">Transmembrane helix</keyword>
<dbReference type="EMBL" id="CP094326">
    <property type="protein sequence ID" value="UNY97217.1"/>
    <property type="molecule type" value="Genomic_DNA"/>
</dbReference>
<dbReference type="Proteomes" id="UP000829476">
    <property type="component" value="Chromosome"/>
</dbReference>
<organism evidence="2 3">
    <name type="scientific">Zhouia spongiae</name>
    <dbReference type="NCBI Taxonomy" id="2202721"/>
    <lineage>
        <taxon>Bacteria</taxon>
        <taxon>Pseudomonadati</taxon>
        <taxon>Bacteroidota</taxon>
        <taxon>Flavobacteriia</taxon>
        <taxon>Flavobacteriales</taxon>
        <taxon>Flavobacteriaceae</taxon>
        <taxon>Zhouia</taxon>
    </lineage>
</organism>
<reference evidence="2 3" key="1">
    <citation type="journal article" date="2018" name="Int. J. Syst. Evol. Microbiol.">
        <title>Zhouia spongiae sp. nov., isolated from a marine sponge.</title>
        <authorList>
            <person name="Zhuang L."/>
            <person name="Lin B."/>
            <person name="Qin F."/>
            <person name="Luo L."/>
        </authorList>
    </citation>
    <scope>NUCLEOTIDE SEQUENCE [LARGE SCALE GENOMIC DNA]</scope>
    <source>
        <strain evidence="2 3">HN-Y44</strain>
    </source>
</reference>